<sequence length="310" mass="34405">MKEFDDEAVELATYQLRDVADAWFEMWEKTEKSKIRRFVGSLAYHIKDTTSTAAVGMEAFSSVVGFAKNLEKDRQLRREEKELNKKARTTGRFNGTSSGGGRDSSNKESLAPAQFSHQSGGGSSFRRTQSNGNQSRQNQNFRTLSSHSQNHAEQYSHQQSLCGTCKWQHSGQCKLGFHGCYHCGDIGHIKANCPKLRRNLSGGPTRPSSSSATAVAPPQARGSHNQIGHGAGRDGLRKAIMEEDQSSRSTDKVRAFSTSKDDRLRRAVFQKRLGTMVNLSTAFHPQTDGQVERTIQTLEDMLRACVIDFG</sequence>
<gene>
    <name evidence="5" type="primary">LOC104210396</name>
</gene>
<evidence type="ECO:0000256" key="2">
    <source>
        <dbReference type="SAM" id="MobiDB-lite"/>
    </source>
</evidence>
<dbReference type="Proteomes" id="UP000189701">
    <property type="component" value="Unplaced"/>
</dbReference>
<evidence type="ECO:0000313" key="5">
    <source>
        <dbReference type="RefSeq" id="XP_009757593.1"/>
    </source>
</evidence>
<evidence type="ECO:0000259" key="3">
    <source>
        <dbReference type="PROSITE" id="PS50158"/>
    </source>
</evidence>
<reference evidence="4" key="1">
    <citation type="journal article" date="2013" name="Genome Biol.">
        <title>Reference genomes and transcriptomes of Nicotiana sylvestris and Nicotiana tomentosiformis.</title>
        <authorList>
            <person name="Sierro N."/>
            <person name="Battey J.N."/>
            <person name="Ouadi S."/>
            <person name="Bovet L."/>
            <person name="Goepfert S."/>
            <person name="Bakaher N."/>
            <person name="Peitsch M.C."/>
            <person name="Ivanov N.V."/>
        </authorList>
    </citation>
    <scope>NUCLEOTIDE SEQUENCE [LARGE SCALE GENOMIC DNA]</scope>
</reference>
<dbReference type="GO" id="GO:0008270">
    <property type="term" value="F:zinc ion binding"/>
    <property type="evidence" value="ECO:0007669"/>
    <property type="project" value="UniProtKB-KW"/>
</dbReference>
<keyword evidence="1" id="KW-0863">Zinc-finger</keyword>
<keyword evidence="1" id="KW-0862">Zinc</keyword>
<dbReference type="SMART" id="SM00343">
    <property type="entry name" value="ZnF_C2HC"/>
    <property type="match status" value="1"/>
</dbReference>
<dbReference type="eggNOG" id="KOG0017">
    <property type="taxonomic scope" value="Eukaryota"/>
</dbReference>
<evidence type="ECO:0000313" key="4">
    <source>
        <dbReference type="Proteomes" id="UP000189701"/>
    </source>
</evidence>
<proteinExistence type="predicted"/>
<dbReference type="InterPro" id="IPR001878">
    <property type="entry name" value="Znf_CCHC"/>
</dbReference>
<evidence type="ECO:0000256" key="1">
    <source>
        <dbReference type="PROSITE-ProRule" id="PRU00047"/>
    </source>
</evidence>
<keyword evidence="4" id="KW-1185">Reference proteome</keyword>
<dbReference type="GO" id="GO:0003676">
    <property type="term" value="F:nucleic acid binding"/>
    <property type="evidence" value="ECO:0007669"/>
    <property type="project" value="InterPro"/>
</dbReference>
<feature type="non-terminal residue" evidence="5">
    <location>
        <position position="310"/>
    </location>
</feature>
<dbReference type="Pfam" id="PF00098">
    <property type="entry name" value="zf-CCHC"/>
    <property type="match status" value="1"/>
</dbReference>
<protein>
    <submittedName>
        <fullName evidence="5">Uncharacterized protein LOC104210396</fullName>
    </submittedName>
</protein>
<accession>A0A1U7UTR4</accession>
<reference evidence="5" key="2">
    <citation type="submission" date="2025-08" db="UniProtKB">
        <authorList>
            <consortium name="RefSeq"/>
        </authorList>
    </citation>
    <scope>IDENTIFICATION</scope>
    <source>
        <tissue evidence="5">Leaf</tissue>
    </source>
</reference>
<organism evidence="4 5">
    <name type="scientific">Nicotiana sylvestris</name>
    <name type="common">Wood tobacco</name>
    <name type="synonym">South American tobacco</name>
    <dbReference type="NCBI Taxonomy" id="4096"/>
    <lineage>
        <taxon>Eukaryota</taxon>
        <taxon>Viridiplantae</taxon>
        <taxon>Streptophyta</taxon>
        <taxon>Embryophyta</taxon>
        <taxon>Tracheophyta</taxon>
        <taxon>Spermatophyta</taxon>
        <taxon>Magnoliopsida</taxon>
        <taxon>eudicotyledons</taxon>
        <taxon>Gunneridae</taxon>
        <taxon>Pentapetalae</taxon>
        <taxon>asterids</taxon>
        <taxon>lamiids</taxon>
        <taxon>Solanales</taxon>
        <taxon>Solanaceae</taxon>
        <taxon>Nicotianoideae</taxon>
        <taxon>Nicotianeae</taxon>
        <taxon>Nicotiana</taxon>
    </lineage>
</organism>
<name>A0A1U7UTR4_NICSY</name>
<feature type="compositionally biased region" description="Low complexity" evidence="2">
    <location>
        <begin position="204"/>
        <end position="220"/>
    </location>
</feature>
<feature type="domain" description="CCHC-type" evidence="3">
    <location>
        <begin position="180"/>
        <end position="195"/>
    </location>
</feature>
<feature type="region of interest" description="Disordered" evidence="2">
    <location>
        <begin position="81"/>
        <end position="152"/>
    </location>
</feature>
<keyword evidence="1" id="KW-0479">Metal-binding</keyword>
<dbReference type="SUPFAM" id="SSF53098">
    <property type="entry name" value="Ribonuclease H-like"/>
    <property type="match status" value="1"/>
</dbReference>
<dbReference type="Gene3D" id="3.30.420.10">
    <property type="entry name" value="Ribonuclease H-like superfamily/Ribonuclease H"/>
    <property type="match status" value="1"/>
</dbReference>
<feature type="compositionally biased region" description="Polar residues" evidence="2">
    <location>
        <begin position="143"/>
        <end position="152"/>
    </location>
</feature>
<dbReference type="InterPro" id="IPR036397">
    <property type="entry name" value="RNaseH_sf"/>
</dbReference>
<dbReference type="RefSeq" id="XP_009757593.1">
    <property type="nucleotide sequence ID" value="XM_009759291.1"/>
</dbReference>
<dbReference type="PROSITE" id="PS50158">
    <property type="entry name" value="ZF_CCHC"/>
    <property type="match status" value="1"/>
</dbReference>
<feature type="compositionally biased region" description="Low complexity" evidence="2">
    <location>
        <begin position="124"/>
        <end position="142"/>
    </location>
</feature>
<dbReference type="AlphaFoldDB" id="A0A1U7UTR4"/>
<feature type="region of interest" description="Disordered" evidence="2">
    <location>
        <begin position="199"/>
        <end position="233"/>
    </location>
</feature>
<dbReference type="InterPro" id="IPR012337">
    <property type="entry name" value="RNaseH-like_sf"/>
</dbReference>